<accession>A0A9P9BQ88</accession>
<proteinExistence type="predicted"/>
<evidence type="ECO:0000313" key="10">
    <source>
        <dbReference type="EMBL" id="KAH7030588.1"/>
    </source>
</evidence>
<dbReference type="SMART" id="SM00448">
    <property type="entry name" value="REC"/>
    <property type="match status" value="1"/>
</dbReference>
<dbReference type="SMART" id="SM00387">
    <property type="entry name" value="HATPase_c"/>
    <property type="match status" value="1"/>
</dbReference>
<dbReference type="GO" id="GO:0005886">
    <property type="term" value="C:plasma membrane"/>
    <property type="evidence" value="ECO:0007669"/>
    <property type="project" value="TreeGrafter"/>
</dbReference>
<dbReference type="InterPro" id="IPR029016">
    <property type="entry name" value="GAF-like_dom_sf"/>
</dbReference>
<feature type="domain" description="Histidine kinase" evidence="8">
    <location>
        <begin position="619"/>
        <end position="898"/>
    </location>
</feature>
<dbReference type="FunFam" id="3.30.450.40:FF:000083">
    <property type="entry name" value="Sensor histidine kinase/response regulator, putative (AFU_orthologue AFUA_4G00660)"/>
    <property type="match status" value="1"/>
</dbReference>
<name>A0A9P9BQ88_9PEZI</name>
<dbReference type="InterPro" id="IPR036097">
    <property type="entry name" value="HisK_dim/P_sf"/>
</dbReference>
<dbReference type="Gene3D" id="3.30.565.10">
    <property type="entry name" value="Histidine kinase-like ATPase, C-terminal domain"/>
    <property type="match status" value="1"/>
</dbReference>
<feature type="region of interest" description="Disordered" evidence="7">
    <location>
        <begin position="488"/>
        <end position="536"/>
    </location>
</feature>
<dbReference type="EC" id="2.7.13.3" evidence="2"/>
<evidence type="ECO:0000256" key="7">
    <source>
        <dbReference type="SAM" id="MobiDB-lite"/>
    </source>
</evidence>
<dbReference type="OrthoDB" id="303614at2759"/>
<evidence type="ECO:0000259" key="8">
    <source>
        <dbReference type="PROSITE" id="PS50109"/>
    </source>
</evidence>
<dbReference type="PROSITE" id="PS50110">
    <property type="entry name" value="RESPONSE_REGULATORY"/>
    <property type="match status" value="1"/>
</dbReference>
<evidence type="ECO:0000256" key="6">
    <source>
        <dbReference type="PROSITE-ProRule" id="PRU00169"/>
    </source>
</evidence>
<dbReference type="InterPro" id="IPR003594">
    <property type="entry name" value="HATPase_dom"/>
</dbReference>
<dbReference type="PROSITE" id="PS50109">
    <property type="entry name" value="HIS_KIN"/>
    <property type="match status" value="1"/>
</dbReference>
<keyword evidence="4" id="KW-0808">Transferase</keyword>
<dbReference type="InterPro" id="IPR003661">
    <property type="entry name" value="HisK_dim/P_dom"/>
</dbReference>
<dbReference type="Gene3D" id="3.30.450.40">
    <property type="match status" value="1"/>
</dbReference>
<dbReference type="PRINTS" id="PR00344">
    <property type="entry name" value="BCTRLSENSOR"/>
</dbReference>
<feature type="compositionally biased region" description="Low complexity" evidence="7">
    <location>
        <begin position="253"/>
        <end position="271"/>
    </location>
</feature>
<feature type="region of interest" description="Disordered" evidence="7">
    <location>
        <begin position="253"/>
        <end position="345"/>
    </location>
</feature>
<dbReference type="Pfam" id="PF02518">
    <property type="entry name" value="HATPase_c"/>
    <property type="match status" value="1"/>
</dbReference>
<dbReference type="EMBL" id="JAGTJQ010000005">
    <property type="protein sequence ID" value="KAH7030588.1"/>
    <property type="molecule type" value="Genomic_DNA"/>
</dbReference>
<feature type="region of interest" description="Disordered" evidence="7">
    <location>
        <begin position="1064"/>
        <end position="1142"/>
    </location>
</feature>
<dbReference type="InterPro" id="IPR011006">
    <property type="entry name" value="CheY-like_superfamily"/>
</dbReference>
<reference evidence="10" key="1">
    <citation type="journal article" date="2021" name="Nat. Commun.">
        <title>Genetic determinants of endophytism in the Arabidopsis root mycobiome.</title>
        <authorList>
            <person name="Mesny F."/>
            <person name="Miyauchi S."/>
            <person name="Thiergart T."/>
            <person name="Pickel B."/>
            <person name="Atanasova L."/>
            <person name="Karlsson M."/>
            <person name="Huettel B."/>
            <person name="Barry K.W."/>
            <person name="Haridas S."/>
            <person name="Chen C."/>
            <person name="Bauer D."/>
            <person name="Andreopoulos W."/>
            <person name="Pangilinan J."/>
            <person name="LaButti K."/>
            <person name="Riley R."/>
            <person name="Lipzen A."/>
            <person name="Clum A."/>
            <person name="Drula E."/>
            <person name="Henrissat B."/>
            <person name="Kohler A."/>
            <person name="Grigoriev I.V."/>
            <person name="Martin F.M."/>
            <person name="Hacquard S."/>
        </authorList>
    </citation>
    <scope>NUCLEOTIDE SEQUENCE</scope>
    <source>
        <strain evidence="10">MPI-CAGE-CH-0230</strain>
    </source>
</reference>
<dbReference type="Gene3D" id="3.40.50.2300">
    <property type="match status" value="1"/>
</dbReference>
<feature type="compositionally biased region" description="Basic and acidic residues" evidence="7">
    <location>
        <begin position="1078"/>
        <end position="1103"/>
    </location>
</feature>
<comment type="caution">
    <text evidence="10">The sequence shown here is derived from an EMBL/GenBank/DDBJ whole genome shotgun (WGS) entry which is preliminary data.</text>
</comment>
<dbReference type="SUPFAM" id="SSF55874">
    <property type="entry name" value="ATPase domain of HSP90 chaperone/DNA topoisomerase II/histidine kinase"/>
    <property type="match status" value="1"/>
</dbReference>
<dbReference type="Pfam" id="PF01590">
    <property type="entry name" value="GAF"/>
    <property type="match status" value="1"/>
</dbReference>
<sequence>MAAAPPKDRDAARSREVRQCLESWQTAQGSSINVALNVDNIGFANLQRTGYTPQASPDRTLTAFAQLAVLRLGVERAMVSLIDSSTQTILAEATQEDSHSPADDLPHAPATLWLGTTVLARHDAVCEHCLDGSYTPPPSTGPDGMPQKSHTTQAFVVPDCSLDPRFQNRPYVRDSPFIRFYAGVPIISRSGHKIGAYAVSDGRARAGLDLRDVQFMQGMARTIMEHLEWARDRVDRFKGERIVRGLAAFVESSSGPAADAAPSRPASTASSDRLPRSPPVAINSPRHPLTRQTSYFGPRDVGVASTQPAQQGLGIHEALEVRTPGSLRSASGPRKPSRGRGQDKEGVTAKLDAMSTMLQQAADILCQSTLADGAVILGASASTSRQTSWAAATAMHGLSSSDEDEPALPSSPGVPDGVKDVLENMASPSSFRGDKLSRVLAYSIIDQQTRAMFEQGQGALTLGTLERYYTMYPKGKTFSFTGHGATITSEDDSASERETPLEPGSKLQIPLSHDHNNHHERLPHSRHHHHRARRKPQADHTELLQRIPGAKTVIFVPLIDHTENSFSGGYFLWTSVAGRLITLDTDLSYLRAFANSIMSQVARISAQKNEAAKTTFIASMSHELRSPLHGILGAAEFLTDTSADSFQAGLISSISTCGKTLLDTLNHVLDYSKINRLGRSRRRRSTNKEDEPSRGGAISSDSLDSLNLTAVIDLSALVEEVVDAIVTGHTFKALPGTVVSQAKQSPIISGLTSSSLNSNNTNKKPQPVSVMLDITPPGTWLVRTQPGALRRIVMNLFGNALKYTSAGFVMVALSVKQTTEAAQTDVLIRVIDSGKGMSAEFQRDRLFVPFMQEDHFQPGTGLGLSIVKQIVDSLGGSIDVTSEQGKGTEIDVRASLPTAVEHGMLDQELAWIRRHARGLRMVILDTDIEAHGGKVAARQADRLHQAIAKTCKTWFGLDVVHEQDRGAGLDADLFIYCEPPSMEALEQRFRDDKTLSRRKWQIPVIIVCLDAQEVLRISRSQKETLAKGYGRIVELIPQPCGPRKLAKVIELCLRKAEELAYKATPGDEDHLSSPMQFESKKKGPTAEEQKRRDGLSLEDRDQDVLQTDPTSIPMRPMEDDEKDGQVDDGANGNSHDNNDEGRDLEAPEAEALKEMEVQQHEGNKDGGVDAVHVEAPQPAAIMQDAQKPPQTSNNEAEPLRVLVVDDNKINLQLLVMFMKKCGFSYEEAENGKEALDHYTAAAHARNSAQGPPSDRDTDRPRRAAFDWILMDISMPVMDGIEATQRIRDFELEQGLAPATVVALTGLASDDAQRDAKLAGVDIFMAKPVRFAALKKEMLATSKALPRTGDNSSAG</sequence>
<evidence type="ECO:0000313" key="11">
    <source>
        <dbReference type="Proteomes" id="UP000756346"/>
    </source>
</evidence>
<organism evidence="10 11">
    <name type="scientific">Microdochium trichocladiopsis</name>
    <dbReference type="NCBI Taxonomy" id="1682393"/>
    <lineage>
        <taxon>Eukaryota</taxon>
        <taxon>Fungi</taxon>
        <taxon>Dikarya</taxon>
        <taxon>Ascomycota</taxon>
        <taxon>Pezizomycotina</taxon>
        <taxon>Sordariomycetes</taxon>
        <taxon>Xylariomycetidae</taxon>
        <taxon>Xylariales</taxon>
        <taxon>Microdochiaceae</taxon>
        <taxon>Microdochium</taxon>
    </lineage>
</organism>
<dbReference type="InterPro" id="IPR004358">
    <property type="entry name" value="Sig_transdc_His_kin-like_C"/>
</dbReference>
<dbReference type="InterPro" id="IPR003018">
    <property type="entry name" value="GAF"/>
</dbReference>
<protein>
    <recommendedName>
        <fullName evidence="2">histidine kinase</fullName>
        <ecNumber evidence="2">2.7.13.3</ecNumber>
    </recommendedName>
</protein>
<feature type="compositionally biased region" description="Basic and acidic residues" evidence="7">
    <location>
        <begin position="512"/>
        <end position="523"/>
    </location>
</feature>
<gene>
    <name evidence="10" type="ORF">B0I36DRAFT_362424</name>
</gene>
<keyword evidence="3 6" id="KW-0597">Phosphoprotein</keyword>
<feature type="compositionally biased region" description="Basic residues" evidence="7">
    <location>
        <begin position="524"/>
        <end position="535"/>
    </location>
</feature>
<evidence type="ECO:0000256" key="5">
    <source>
        <dbReference type="ARBA" id="ARBA00022777"/>
    </source>
</evidence>
<dbReference type="Pfam" id="PF00512">
    <property type="entry name" value="HisKA"/>
    <property type="match status" value="1"/>
</dbReference>
<dbReference type="Proteomes" id="UP000756346">
    <property type="component" value="Unassembled WGS sequence"/>
</dbReference>
<dbReference type="SUPFAM" id="SSF52172">
    <property type="entry name" value="CheY-like"/>
    <property type="match status" value="1"/>
</dbReference>
<dbReference type="GeneID" id="70188203"/>
<dbReference type="SUPFAM" id="SSF47384">
    <property type="entry name" value="Homodimeric domain of signal transducing histidine kinase"/>
    <property type="match status" value="1"/>
</dbReference>
<keyword evidence="5" id="KW-0418">Kinase</keyword>
<dbReference type="GO" id="GO:0009927">
    <property type="term" value="F:histidine phosphotransfer kinase activity"/>
    <property type="evidence" value="ECO:0007669"/>
    <property type="project" value="TreeGrafter"/>
</dbReference>
<evidence type="ECO:0000256" key="2">
    <source>
        <dbReference type="ARBA" id="ARBA00012438"/>
    </source>
</evidence>
<feature type="region of interest" description="Disordered" evidence="7">
    <location>
        <begin position="394"/>
        <end position="415"/>
    </location>
</feature>
<dbReference type="SMART" id="SM00388">
    <property type="entry name" value="HisKA"/>
    <property type="match status" value="1"/>
</dbReference>
<evidence type="ECO:0000256" key="1">
    <source>
        <dbReference type="ARBA" id="ARBA00000085"/>
    </source>
</evidence>
<feature type="modified residue" description="4-aspartylphosphate" evidence="6">
    <location>
        <position position="1271"/>
    </location>
</feature>
<evidence type="ECO:0000256" key="4">
    <source>
        <dbReference type="ARBA" id="ARBA00022679"/>
    </source>
</evidence>
<dbReference type="CDD" id="cd17546">
    <property type="entry name" value="REC_hyHK_CKI1_RcsC-like"/>
    <property type="match status" value="1"/>
</dbReference>
<dbReference type="RefSeq" id="XP_046012268.1">
    <property type="nucleotide sequence ID" value="XM_046158657.1"/>
</dbReference>
<dbReference type="CDD" id="cd00082">
    <property type="entry name" value="HisKA"/>
    <property type="match status" value="1"/>
</dbReference>
<dbReference type="Gene3D" id="1.10.287.130">
    <property type="match status" value="1"/>
</dbReference>
<evidence type="ECO:0000256" key="3">
    <source>
        <dbReference type="ARBA" id="ARBA00022553"/>
    </source>
</evidence>
<dbReference type="InterPro" id="IPR036890">
    <property type="entry name" value="HATPase_C_sf"/>
</dbReference>
<dbReference type="SUPFAM" id="SSF55781">
    <property type="entry name" value="GAF domain-like"/>
    <property type="match status" value="1"/>
</dbReference>
<evidence type="ECO:0000259" key="9">
    <source>
        <dbReference type="PROSITE" id="PS50110"/>
    </source>
</evidence>
<comment type="catalytic activity">
    <reaction evidence="1">
        <text>ATP + protein L-histidine = ADP + protein N-phospho-L-histidine.</text>
        <dbReference type="EC" id="2.7.13.3"/>
    </reaction>
</comment>
<dbReference type="InterPro" id="IPR005467">
    <property type="entry name" value="His_kinase_dom"/>
</dbReference>
<dbReference type="PANTHER" id="PTHR43047:SF72">
    <property type="entry name" value="OSMOSENSING HISTIDINE PROTEIN KINASE SLN1"/>
    <property type="match status" value="1"/>
</dbReference>
<dbReference type="Pfam" id="PF00072">
    <property type="entry name" value="Response_reg"/>
    <property type="match status" value="1"/>
</dbReference>
<dbReference type="FunFam" id="1.10.287.130:FF:000023">
    <property type="entry name" value="Sensor histidine kinase/response regulator, putative"/>
    <property type="match status" value="1"/>
</dbReference>
<feature type="region of interest" description="Disordered" evidence="7">
    <location>
        <begin position="680"/>
        <end position="699"/>
    </location>
</feature>
<keyword evidence="11" id="KW-1185">Reference proteome</keyword>
<dbReference type="InterPro" id="IPR001789">
    <property type="entry name" value="Sig_transdc_resp-reg_receiver"/>
</dbReference>
<feature type="domain" description="Response regulatory" evidence="9">
    <location>
        <begin position="1200"/>
        <end position="1341"/>
    </location>
</feature>
<dbReference type="GO" id="GO:0000155">
    <property type="term" value="F:phosphorelay sensor kinase activity"/>
    <property type="evidence" value="ECO:0007669"/>
    <property type="project" value="InterPro"/>
</dbReference>
<dbReference type="PANTHER" id="PTHR43047">
    <property type="entry name" value="TWO-COMPONENT HISTIDINE PROTEIN KINASE"/>
    <property type="match status" value="1"/>
</dbReference>